<evidence type="ECO:0000313" key="2">
    <source>
        <dbReference type="EMBL" id="CAG8475455.1"/>
    </source>
</evidence>
<accession>A0ABM8VY17</accession>
<reference evidence="2 3" key="1">
    <citation type="submission" date="2021-06" db="EMBL/GenBank/DDBJ databases">
        <authorList>
            <person name="Kallberg Y."/>
            <person name="Tangrot J."/>
            <person name="Rosling A."/>
        </authorList>
    </citation>
    <scope>NUCLEOTIDE SEQUENCE [LARGE SCALE GENOMIC DNA]</scope>
    <source>
        <strain evidence="2 3">120-4 pot B 10/14</strain>
    </source>
</reference>
<gene>
    <name evidence="2" type="ORF">GMARGA_LOCUS980</name>
</gene>
<dbReference type="EMBL" id="CAJVQB010000216">
    <property type="protein sequence ID" value="CAG8475455.1"/>
    <property type="molecule type" value="Genomic_DNA"/>
</dbReference>
<evidence type="ECO:0000313" key="3">
    <source>
        <dbReference type="Proteomes" id="UP000789901"/>
    </source>
</evidence>
<proteinExistence type="predicted"/>
<name>A0ABM8VY17_GIGMA</name>
<feature type="domain" description="MACPF-like" evidence="1">
    <location>
        <begin position="149"/>
        <end position="336"/>
    </location>
</feature>
<dbReference type="Proteomes" id="UP000789901">
    <property type="component" value="Unassembled WGS sequence"/>
</dbReference>
<dbReference type="Pfam" id="PF22693">
    <property type="entry name" value="MACPF_1"/>
    <property type="match status" value="1"/>
</dbReference>
<organism evidence="2 3">
    <name type="scientific">Gigaspora margarita</name>
    <dbReference type="NCBI Taxonomy" id="4874"/>
    <lineage>
        <taxon>Eukaryota</taxon>
        <taxon>Fungi</taxon>
        <taxon>Fungi incertae sedis</taxon>
        <taxon>Mucoromycota</taxon>
        <taxon>Glomeromycotina</taxon>
        <taxon>Glomeromycetes</taxon>
        <taxon>Diversisporales</taxon>
        <taxon>Gigasporaceae</taxon>
        <taxon>Gigaspora</taxon>
    </lineage>
</organism>
<keyword evidence="3" id="KW-1185">Reference proteome</keyword>
<comment type="caution">
    <text evidence="2">The sequence shown here is derived from an EMBL/GenBank/DDBJ whole genome shotgun (WGS) entry which is preliminary data.</text>
</comment>
<protein>
    <submittedName>
        <fullName evidence="2">6888_t:CDS:1</fullName>
    </submittedName>
</protein>
<evidence type="ECO:0000259" key="1">
    <source>
        <dbReference type="Pfam" id="PF22693"/>
    </source>
</evidence>
<sequence length="603" mass="68721">MYVETAVLRCTYENNSESKKRDTKFSQEIKLDEVRKELLKNDDNYNDSYLYMGTNCCFLNFKSGKVKIDPKDEYKFRLSDIIEDKDDNCCLYISQNAEFDLTALKFEKGLKLDDDEIKEYECNHEITKECKRSFIFEGNLPVVGLSHENSDQQNTYRTTKTRLSCRRVRKGEITISNLRSDIEANDDFKKEVRNALSEGTTQDKKNKLLEVSKKYGDFYARSLILGGTKMLHEEFAQNSGGPSRVNKTNIQAKSGVDTKSFVEIFGHNVQANAQANAQANYAYDNENRDEETIGGTGENIKAWIDSLEYGINWKIIGYDNIFSLFELLDETLRNKVLDVLGHNILKVEDIRNIGECNILASIVSENDNVFSLHVEYMNGDKNLPVFVVHNIQDNYNKHLFEFLIPETVKIELHWIIVGSPTNFNSIQSSSWLKSEKLVPVGVDNCIINNCGNIGTCVLEINNNINQIESSSNNLDAEHNTYDINKHNPYRSSYAIGNMITSTDTVDMHTMCGEEEINWKKGNNGILYGENNFNLENNLILVNQKCTDCTNCEHHGFVNIISGKIIYVSLNQNSSDFDGLVIYFKVPSRAVNDSRGSAWLQNCC</sequence>
<dbReference type="InterPro" id="IPR054586">
    <property type="entry name" value="MACPF_1_fungal"/>
</dbReference>